<gene>
    <name evidence="2" type="ORF">HXX02_12190</name>
</gene>
<sequence length="678" mass="77891">MPKRLVLPGVDSLRFPLLAGIHLALCLCLVGCDFSSDSGSIAPNANSSSSSSGGTRSASSSGGSGAEMTGVFLDGRVQGLYYETPSFSGLTDGDGRYRYREGEEIRFALGGIELGTAPGAPELTPFHLAGGEPLADEADLRAALEDHQRVDALDIATNMMRLFMILDRDLDPANGIDLSEWDAELQDYRIDLAFDLYAFPYRRGLDSLPAIKSGFDIRYQLPLDAPLLYLYDILGIVVPILVPLEENRDVQDNGTIEQRLLWWYTDLGLPREIRYTLLPEETDRWQERVDYRYDGLGRVVFLRRQTDTNEDGSVDFFYTSERFYNDNNFLVEVLEQDGRLVEEERRRYTFDYDDGSNLVLFLFEQDANFNGVIDTIFAVESLYNDDGLLRWREAETDLNVNGVIERRLRFEYFYNDDGHPLEVVETEDDGASLRADGIVDRRRDVAYRYGSNERLLRETVRLDDNGDGQVDRINTYEFFYRSDGRLYRQEWIFDVDADGNPNSRRTFEYRYNSSDLLFRVEMILDNDDDGIAEAREVTDYLYNDRGQLRETTIETFNGADERQGLLSIARRYGRRGELVDWYREGVGVTGTTNTPIRLDWRYRELDDGLRYLVHHYRYRQPAFVETGTTDINYPCVDYRFAEGGPRCALSWPLYWKLEWEATWKAPGINQGGPVVIRP</sequence>
<reference evidence="2" key="1">
    <citation type="thesis" date="2020" institute="Technische Universitat Dresden" country="Dresden, Germany">
        <title>The Agarolytic System of Microbulbifer elongatus PORT2, Isolated from Batu Karas, Pangandaran West Java Indonesia.</title>
        <authorList>
            <person name="Anggraeni S.R."/>
        </authorList>
    </citation>
    <scope>NUCLEOTIDE SEQUENCE</scope>
    <source>
        <strain evidence="2">PORT2</strain>
    </source>
</reference>
<name>A0ABT1P532_9GAMM</name>
<evidence type="ECO:0000313" key="3">
    <source>
        <dbReference type="Proteomes" id="UP001205566"/>
    </source>
</evidence>
<dbReference type="RefSeq" id="WP_255875178.1">
    <property type="nucleotide sequence ID" value="NZ_JACASI010000032.1"/>
</dbReference>
<keyword evidence="3" id="KW-1185">Reference proteome</keyword>
<accession>A0ABT1P532</accession>
<evidence type="ECO:0000256" key="1">
    <source>
        <dbReference type="SAM" id="MobiDB-lite"/>
    </source>
</evidence>
<evidence type="ECO:0008006" key="4">
    <source>
        <dbReference type="Google" id="ProtNLM"/>
    </source>
</evidence>
<comment type="caution">
    <text evidence="2">The sequence shown here is derived from an EMBL/GenBank/DDBJ whole genome shotgun (WGS) entry which is preliminary data.</text>
</comment>
<protein>
    <recommendedName>
        <fullName evidence="4">YD repeat-containing protein</fullName>
    </recommendedName>
</protein>
<dbReference type="EMBL" id="JACASI010000032">
    <property type="protein sequence ID" value="MCQ3830206.1"/>
    <property type="molecule type" value="Genomic_DNA"/>
</dbReference>
<organism evidence="2 3">
    <name type="scientific">Microbulbifer elongatus</name>
    <dbReference type="NCBI Taxonomy" id="86173"/>
    <lineage>
        <taxon>Bacteria</taxon>
        <taxon>Pseudomonadati</taxon>
        <taxon>Pseudomonadota</taxon>
        <taxon>Gammaproteobacteria</taxon>
        <taxon>Cellvibrionales</taxon>
        <taxon>Microbulbiferaceae</taxon>
        <taxon>Microbulbifer</taxon>
    </lineage>
</organism>
<dbReference type="Proteomes" id="UP001205566">
    <property type="component" value="Unassembled WGS sequence"/>
</dbReference>
<evidence type="ECO:0000313" key="2">
    <source>
        <dbReference type="EMBL" id="MCQ3830206.1"/>
    </source>
</evidence>
<proteinExistence type="predicted"/>
<feature type="region of interest" description="Disordered" evidence="1">
    <location>
        <begin position="43"/>
        <end position="65"/>
    </location>
</feature>
<feature type="compositionally biased region" description="Low complexity" evidence="1">
    <location>
        <begin position="43"/>
        <end position="61"/>
    </location>
</feature>